<evidence type="ECO:0000256" key="4">
    <source>
        <dbReference type="PROSITE-ProRule" id="PRU00335"/>
    </source>
</evidence>
<reference evidence="6 7" key="1">
    <citation type="submission" date="2024-03" db="EMBL/GenBank/DDBJ databases">
        <authorList>
            <person name="Jo J.-H."/>
        </authorList>
    </citation>
    <scope>NUCLEOTIDE SEQUENCE [LARGE SCALE GENOMIC DNA]</scope>
    <source>
        <strain evidence="6 7">AS3R-12</strain>
    </source>
</reference>
<dbReference type="PRINTS" id="PR00455">
    <property type="entry name" value="HTHTETR"/>
</dbReference>
<name>A0ABU8S808_9SPHN</name>
<dbReference type="InterPro" id="IPR001647">
    <property type="entry name" value="HTH_TetR"/>
</dbReference>
<proteinExistence type="predicted"/>
<dbReference type="InterPro" id="IPR009057">
    <property type="entry name" value="Homeodomain-like_sf"/>
</dbReference>
<feature type="domain" description="HTH tetR-type" evidence="5">
    <location>
        <begin position="11"/>
        <end position="71"/>
    </location>
</feature>
<evidence type="ECO:0000256" key="2">
    <source>
        <dbReference type="ARBA" id="ARBA00023125"/>
    </source>
</evidence>
<dbReference type="PROSITE" id="PS50977">
    <property type="entry name" value="HTH_TETR_2"/>
    <property type="match status" value="1"/>
</dbReference>
<keyword evidence="2 4" id="KW-0238">DNA-binding</keyword>
<dbReference type="EMBL" id="JBBHJY010000003">
    <property type="protein sequence ID" value="MEJ6010019.1"/>
    <property type="molecule type" value="Genomic_DNA"/>
</dbReference>
<comment type="caution">
    <text evidence="6">The sequence shown here is derived from an EMBL/GenBank/DDBJ whole genome shotgun (WGS) entry which is preliminary data.</text>
</comment>
<dbReference type="InterPro" id="IPR050109">
    <property type="entry name" value="HTH-type_TetR-like_transc_reg"/>
</dbReference>
<dbReference type="RefSeq" id="WP_339966398.1">
    <property type="nucleotide sequence ID" value="NZ_JBBHJY010000003.1"/>
</dbReference>
<keyword evidence="7" id="KW-1185">Reference proteome</keyword>
<accession>A0ABU8S808</accession>
<dbReference type="Gene3D" id="1.10.357.10">
    <property type="entry name" value="Tetracycline Repressor, domain 2"/>
    <property type="match status" value="1"/>
</dbReference>
<dbReference type="PANTHER" id="PTHR30055">
    <property type="entry name" value="HTH-TYPE TRANSCRIPTIONAL REGULATOR RUTR"/>
    <property type="match status" value="1"/>
</dbReference>
<gene>
    <name evidence="6" type="ORF">WG900_08800</name>
</gene>
<keyword evidence="3" id="KW-0804">Transcription</keyword>
<dbReference type="Pfam" id="PF00440">
    <property type="entry name" value="TetR_N"/>
    <property type="match status" value="1"/>
</dbReference>
<evidence type="ECO:0000313" key="7">
    <source>
        <dbReference type="Proteomes" id="UP001379235"/>
    </source>
</evidence>
<evidence type="ECO:0000259" key="5">
    <source>
        <dbReference type="PROSITE" id="PS50977"/>
    </source>
</evidence>
<organism evidence="6 7">
    <name type="scientific">Novosphingobium aquae</name>
    <dbReference type="NCBI Taxonomy" id="3133435"/>
    <lineage>
        <taxon>Bacteria</taxon>
        <taxon>Pseudomonadati</taxon>
        <taxon>Pseudomonadota</taxon>
        <taxon>Alphaproteobacteria</taxon>
        <taxon>Sphingomonadales</taxon>
        <taxon>Sphingomonadaceae</taxon>
        <taxon>Novosphingobium</taxon>
    </lineage>
</organism>
<evidence type="ECO:0000313" key="6">
    <source>
        <dbReference type="EMBL" id="MEJ6010019.1"/>
    </source>
</evidence>
<feature type="DNA-binding region" description="H-T-H motif" evidence="4">
    <location>
        <begin position="34"/>
        <end position="53"/>
    </location>
</feature>
<evidence type="ECO:0000256" key="1">
    <source>
        <dbReference type="ARBA" id="ARBA00023015"/>
    </source>
</evidence>
<sequence>MKLTRRPRDPVATREAILEAASALLARAGPEGVSLSEVAQAAGVNRGTAYQHFETRENLIAATVEWASDKMFRAVFGDPATIGERQVENVDPADLTERLADFAMSNPELCRVWLLQVLASPDPAADPFWREYVGSIGRFAATDLAEPGVDAEVLSVIVLSGAFMWPVWAGAHAQDSEERGELARRFARECMRLSMYGSMQHARFPAIAERLAAKPVSPPR</sequence>
<protein>
    <submittedName>
        <fullName evidence="6">TetR/AcrR family transcriptional regulator</fullName>
    </submittedName>
</protein>
<keyword evidence="1" id="KW-0805">Transcription regulation</keyword>
<dbReference type="Proteomes" id="UP001379235">
    <property type="component" value="Unassembled WGS sequence"/>
</dbReference>
<dbReference type="PANTHER" id="PTHR30055:SF234">
    <property type="entry name" value="HTH-TYPE TRANSCRIPTIONAL REGULATOR BETI"/>
    <property type="match status" value="1"/>
</dbReference>
<evidence type="ECO:0000256" key="3">
    <source>
        <dbReference type="ARBA" id="ARBA00023163"/>
    </source>
</evidence>
<dbReference type="SUPFAM" id="SSF46689">
    <property type="entry name" value="Homeodomain-like"/>
    <property type="match status" value="1"/>
</dbReference>